<proteinExistence type="predicted"/>
<keyword evidence="1" id="KW-0238">DNA-binding</keyword>
<dbReference type="EMBL" id="LR796186">
    <property type="protein sequence ID" value="CAB4124710.1"/>
    <property type="molecule type" value="Genomic_DNA"/>
</dbReference>
<dbReference type="Pfam" id="PF11126">
    <property type="entry name" value="Phage_DsbA"/>
    <property type="match status" value="1"/>
</dbReference>
<organism evidence="1">
    <name type="scientific">uncultured Caudovirales phage</name>
    <dbReference type="NCBI Taxonomy" id="2100421"/>
    <lineage>
        <taxon>Viruses</taxon>
        <taxon>Duplodnaviria</taxon>
        <taxon>Heunggongvirae</taxon>
        <taxon>Uroviricota</taxon>
        <taxon>Caudoviricetes</taxon>
        <taxon>Peduoviridae</taxon>
        <taxon>Maltschvirus</taxon>
        <taxon>Maltschvirus maltsch</taxon>
    </lineage>
</organism>
<dbReference type="GO" id="GO:0003677">
    <property type="term" value="F:DNA binding"/>
    <property type="evidence" value="ECO:0007669"/>
    <property type="project" value="UniProtKB-KW"/>
</dbReference>
<dbReference type="InterPro" id="IPR020313">
    <property type="entry name" value="Double-stranded_DNA-bd"/>
</dbReference>
<accession>A0A6J5KWV7</accession>
<evidence type="ECO:0000313" key="1">
    <source>
        <dbReference type="EMBL" id="CAB4124710.1"/>
    </source>
</evidence>
<protein>
    <submittedName>
        <fullName evidence="1">Double-stranded DNA-binding protein</fullName>
    </submittedName>
</protein>
<gene>
    <name evidence="1" type="ORF">UFOVP58_24</name>
</gene>
<sequence>MTISNPADRKKIKDAIIEISGSMTRISAEKDFIKDAVAELYKNFQIPKKTLNKMAKTYHKQSFAVEGDQYQEFADLYESVVEIKNP</sequence>
<name>A0A6J5KWV7_9CAUD</name>
<reference evidence="1" key="1">
    <citation type="submission" date="2020-04" db="EMBL/GenBank/DDBJ databases">
        <authorList>
            <person name="Chiriac C."/>
            <person name="Salcher M."/>
            <person name="Ghai R."/>
            <person name="Kavagutti S V."/>
        </authorList>
    </citation>
    <scope>NUCLEOTIDE SEQUENCE</scope>
</reference>